<keyword evidence="3 4" id="KW-0704">Schiff base</keyword>
<evidence type="ECO:0000256" key="3">
    <source>
        <dbReference type="ARBA" id="ARBA00023270"/>
    </source>
</evidence>
<evidence type="ECO:0000313" key="6">
    <source>
        <dbReference type="Proteomes" id="UP000196694"/>
    </source>
</evidence>
<comment type="catalytic activity">
    <reaction evidence="1 4">
        <text>3-dehydroquinate = 3-dehydroshikimate + H2O</text>
        <dbReference type="Rhea" id="RHEA:21096"/>
        <dbReference type="ChEBI" id="CHEBI:15377"/>
        <dbReference type="ChEBI" id="CHEBI:16630"/>
        <dbReference type="ChEBI" id="CHEBI:32364"/>
        <dbReference type="EC" id="4.2.1.10"/>
    </reaction>
</comment>
<dbReference type="GO" id="GO:0008652">
    <property type="term" value="P:amino acid biosynthetic process"/>
    <property type="evidence" value="ECO:0007669"/>
    <property type="project" value="UniProtKB-KW"/>
</dbReference>
<dbReference type="GO" id="GO:0009423">
    <property type="term" value="P:chorismate biosynthetic process"/>
    <property type="evidence" value="ECO:0007669"/>
    <property type="project" value="UniProtKB-UniRule"/>
</dbReference>
<name>A0A211YR41_9CREN</name>
<feature type="binding site" evidence="4">
    <location>
        <begin position="40"/>
        <end position="42"/>
    </location>
    <ligand>
        <name>3-dehydroquinate</name>
        <dbReference type="ChEBI" id="CHEBI:32364"/>
    </ligand>
</feature>
<dbReference type="InterPro" id="IPR050146">
    <property type="entry name" value="Type-I_3-dehydroquinase"/>
</dbReference>
<proteinExistence type="inferred from homology"/>
<evidence type="ECO:0000256" key="2">
    <source>
        <dbReference type="ARBA" id="ARBA00023239"/>
    </source>
</evidence>
<sequence>MLRRGTLQPSLLNKVACIPEPSEPKRLAEAAAGEGCRIVELRLDLLGYGLEEARCAVEELSSRGIRAIATLRDSREGGRYTGPDKEKLDTLLALLDHGAWLIDLEYRFSLLDEALSVAKGRVIVSIHDFRWTPPSEVLYSYAGDMIRRGAAIAKIVTTARTLEDNWKVLGINAKWPGRVAAFAMGPQGRLSRILAPLMGGALTYASLGEPVAPGQLTLRELIQAWRLLGALD</sequence>
<feature type="binding site" evidence="4">
    <location>
        <position position="215"/>
    </location>
    <ligand>
        <name>3-dehydroquinate</name>
        <dbReference type="ChEBI" id="CHEBI:32364"/>
    </ligand>
</feature>
<dbReference type="PANTHER" id="PTHR43699:SF1">
    <property type="entry name" value="3-DEHYDROQUINATE DEHYDRATASE"/>
    <property type="match status" value="1"/>
</dbReference>
<evidence type="ECO:0000313" key="5">
    <source>
        <dbReference type="EMBL" id="OWJ55406.1"/>
    </source>
</evidence>
<gene>
    <name evidence="4" type="primary">aroD</name>
    <name evidence="5" type="ORF">Pdsh_00935</name>
</gene>
<dbReference type="Pfam" id="PF01487">
    <property type="entry name" value="DHquinase_I"/>
    <property type="match status" value="1"/>
</dbReference>
<comment type="function">
    <text evidence="4">Involved in the third step of the chorismate pathway, which leads to the biosynthesis of aromatic amino acids. Catalyzes the cis-dehydration of 3-dehydroquinate (DHQ) and introduces the first double bond of the aromatic ring to yield 3-dehydroshikimate.</text>
</comment>
<accession>A0A211YR41</accession>
<dbReference type="UniPathway" id="UPA00053">
    <property type="reaction ID" value="UER00086"/>
</dbReference>
<dbReference type="GO" id="GO:0003855">
    <property type="term" value="F:3-dehydroquinate dehydratase activity"/>
    <property type="evidence" value="ECO:0007669"/>
    <property type="project" value="UniProtKB-UniRule"/>
</dbReference>
<dbReference type="EMBL" id="NCQP01000001">
    <property type="protein sequence ID" value="OWJ55406.1"/>
    <property type="molecule type" value="Genomic_DNA"/>
</dbReference>
<feature type="binding site" evidence="4">
    <location>
        <position position="192"/>
    </location>
    <ligand>
        <name>3-dehydroquinate</name>
        <dbReference type="ChEBI" id="CHEBI:32364"/>
    </ligand>
</feature>
<keyword evidence="6" id="KW-1185">Reference proteome</keyword>
<keyword evidence="4" id="KW-0028">Amino-acid biosynthesis</keyword>
<comment type="caution">
    <text evidence="4">Lacks conserved residue(s) required for the propagation of feature annotation.</text>
</comment>
<evidence type="ECO:0000256" key="1">
    <source>
        <dbReference type="ARBA" id="ARBA00001864"/>
    </source>
</evidence>
<dbReference type="InterPro" id="IPR013785">
    <property type="entry name" value="Aldolase_TIM"/>
</dbReference>
<protein>
    <recommendedName>
        <fullName evidence="4">3-dehydroquinate dehydratase</fullName>
        <shortName evidence="4">3-dehydroquinase</shortName>
        <ecNumber evidence="4">4.2.1.10</ecNumber>
    </recommendedName>
    <alternativeName>
        <fullName evidence="4">Type I DHQase</fullName>
    </alternativeName>
    <alternativeName>
        <fullName evidence="4">Type I dehydroquinase</fullName>
        <shortName evidence="4">DHQ1</shortName>
    </alternativeName>
</protein>
<dbReference type="GO" id="GO:0046279">
    <property type="term" value="P:3,4-dihydroxybenzoate biosynthetic process"/>
    <property type="evidence" value="ECO:0007669"/>
    <property type="project" value="TreeGrafter"/>
</dbReference>
<dbReference type="Proteomes" id="UP000196694">
    <property type="component" value="Unassembled WGS sequence"/>
</dbReference>
<dbReference type="EC" id="4.2.1.10" evidence="4"/>
<dbReference type="AlphaFoldDB" id="A0A211YR41"/>
<dbReference type="Gene3D" id="3.20.20.70">
    <property type="entry name" value="Aldolase class I"/>
    <property type="match status" value="1"/>
</dbReference>
<dbReference type="InterPro" id="IPR001381">
    <property type="entry name" value="DHquinase_I"/>
</dbReference>
<dbReference type="GO" id="GO:0009073">
    <property type="term" value="P:aromatic amino acid family biosynthetic process"/>
    <property type="evidence" value="ECO:0007669"/>
    <property type="project" value="UniProtKB-KW"/>
</dbReference>
<reference evidence="5 6" key="1">
    <citation type="submission" date="2017-05" db="EMBL/GenBank/DDBJ databases">
        <title>The draft genome of the hyperthermophilic archaeon 'Pyrodictium delaneyi strain Hulk', an iron and nitrate reducer, reveals the capacity for sulfate reduction.</title>
        <authorList>
            <person name="Demey L.M."/>
            <person name="Miller C."/>
            <person name="Manzella M."/>
            <person name="Reguera G."/>
            <person name="Kashefi K."/>
        </authorList>
    </citation>
    <scope>NUCLEOTIDE SEQUENCE [LARGE SCALE GENOMIC DNA]</scope>
    <source>
        <strain evidence="5 6">Hulk</strain>
    </source>
</reference>
<feature type="binding site" evidence="4">
    <location>
        <position position="72"/>
    </location>
    <ligand>
        <name>3-dehydroquinate</name>
        <dbReference type="ChEBI" id="CHEBI:32364"/>
    </ligand>
</feature>
<feature type="active site" description="Schiff-base intermediate with substrate" evidence="4">
    <location>
        <position position="154"/>
    </location>
</feature>
<keyword evidence="2 4" id="KW-0456">Lyase</keyword>
<keyword evidence="4" id="KW-0057">Aromatic amino acid biosynthesis</keyword>
<comment type="caution">
    <text evidence="5">The sequence shown here is derived from an EMBL/GenBank/DDBJ whole genome shotgun (WGS) entry which is preliminary data.</text>
</comment>
<organism evidence="5 6">
    <name type="scientific">Pyrodictium delaneyi</name>
    <dbReference type="NCBI Taxonomy" id="1273541"/>
    <lineage>
        <taxon>Archaea</taxon>
        <taxon>Thermoproteota</taxon>
        <taxon>Thermoprotei</taxon>
        <taxon>Desulfurococcales</taxon>
        <taxon>Pyrodictiaceae</taxon>
        <taxon>Pyrodictium</taxon>
    </lineage>
</organism>
<feature type="active site" description="Proton donor/acceptor" evidence="4">
    <location>
        <position position="127"/>
    </location>
</feature>
<dbReference type="CDD" id="cd00502">
    <property type="entry name" value="DHQase_I"/>
    <property type="match status" value="1"/>
</dbReference>
<comment type="subunit">
    <text evidence="4">Homodimer.</text>
</comment>
<dbReference type="SUPFAM" id="SSF51569">
    <property type="entry name" value="Aldolase"/>
    <property type="match status" value="1"/>
</dbReference>
<evidence type="ECO:0000256" key="4">
    <source>
        <dbReference type="HAMAP-Rule" id="MF_00214"/>
    </source>
</evidence>
<dbReference type="HAMAP" id="MF_00214">
    <property type="entry name" value="AroD"/>
    <property type="match status" value="1"/>
</dbReference>
<comment type="similarity">
    <text evidence="4">Belongs to the type-I 3-dehydroquinase family.</text>
</comment>
<comment type="pathway">
    <text evidence="4">Metabolic intermediate biosynthesis; chorismate biosynthesis; chorismate from D-erythrose 4-phosphate and phosphoenolpyruvate: step 3/7.</text>
</comment>
<dbReference type="PANTHER" id="PTHR43699">
    <property type="entry name" value="3-DEHYDROQUINATE DEHYDRATASE"/>
    <property type="match status" value="1"/>
</dbReference>